<accession>A0ABV7HZ35</accession>
<proteinExistence type="predicted"/>
<keyword evidence="2" id="KW-0732">Signal</keyword>
<feature type="compositionally biased region" description="Low complexity" evidence="1">
    <location>
        <begin position="208"/>
        <end position="220"/>
    </location>
</feature>
<feature type="region of interest" description="Disordered" evidence="1">
    <location>
        <begin position="166"/>
        <end position="226"/>
    </location>
</feature>
<evidence type="ECO:0000313" key="4">
    <source>
        <dbReference type="Proteomes" id="UP001595647"/>
    </source>
</evidence>
<gene>
    <name evidence="3" type="ORF">ACFOHV_05095</name>
</gene>
<protein>
    <recommendedName>
        <fullName evidence="5">Lipoprotein</fullName>
    </recommendedName>
</protein>
<organism evidence="3 4">
    <name type="scientific">Ciceribacter thiooxidans</name>
    <dbReference type="NCBI Taxonomy" id="1969821"/>
    <lineage>
        <taxon>Bacteria</taxon>
        <taxon>Pseudomonadati</taxon>
        <taxon>Pseudomonadota</taxon>
        <taxon>Alphaproteobacteria</taxon>
        <taxon>Hyphomicrobiales</taxon>
        <taxon>Rhizobiaceae</taxon>
        <taxon>Ciceribacter</taxon>
    </lineage>
</organism>
<evidence type="ECO:0008006" key="5">
    <source>
        <dbReference type="Google" id="ProtNLM"/>
    </source>
</evidence>
<dbReference type="PROSITE" id="PS51257">
    <property type="entry name" value="PROKAR_LIPOPROTEIN"/>
    <property type="match status" value="1"/>
</dbReference>
<evidence type="ECO:0000256" key="2">
    <source>
        <dbReference type="SAM" id="SignalP"/>
    </source>
</evidence>
<evidence type="ECO:0000313" key="3">
    <source>
        <dbReference type="EMBL" id="MFC3162656.1"/>
    </source>
</evidence>
<dbReference type="Proteomes" id="UP001595647">
    <property type="component" value="Unassembled WGS sequence"/>
</dbReference>
<comment type="caution">
    <text evidence="3">The sequence shown here is derived from an EMBL/GenBank/DDBJ whole genome shotgun (WGS) entry which is preliminary data.</text>
</comment>
<dbReference type="RefSeq" id="WP_182307458.1">
    <property type="nucleotide sequence ID" value="NZ_CP059896.1"/>
</dbReference>
<sequence>MTCLPKLSVRRRIACRIVLCGVALTALQGCASTGEKASAAATTDSAPEVATLPTGTIGRKSAAKGSGYSDPSVVAMAGDRQQTPAAATAQRIPAASGAATAGLADAVMQPAAINAGRSSIFAQQQEPVPADAAASMMTAASLVPAEMPTRRVSPMTGSLFSAPQYASADPVDLPADEQVTPQPLGDDSPTVTAGAPAEPDAKEAANSEPAAPIAEDAPAEPSKKTLFPILGRLLGKSKS</sequence>
<feature type="chain" id="PRO_5045769805" description="Lipoprotein" evidence="2">
    <location>
        <begin position="32"/>
        <end position="239"/>
    </location>
</feature>
<feature type="signal peptide" evidence="2">
    <location>
        <begin position="1"/>
        <end position="31"/>
    </location>
</feature>
<dbReference type="EMBL" id="JBHRTG010000004">
    <property type="protein sequence ID" value="MFC3162656.1"/>
    <property type="molecule type" value="Genomic_DNA"/>
</dbReference>
<name>A0ABV7HZ35_9HYPH</name>
<evidence type="ECO:0000256" key="1">
    <source>
        <dbReference type="SAM" id="MobiDB-lite"/>
    </source>
</evidence>
<keyword evidence="4" id="KW-1185">Reference proteome</keyword>
<reference evidence="4" key="1">
    <citation type="journal article" date="2019" name="Int. J. Syst. Evol. Microbiol.">
        <title>The Global Catalogue of Microorganisms (GCM) 10K type strain sequencing project: providing services to taxonomists for standard genome sequencing and annotation.</title>
        <authorList>
            <consortium name="The Broad Institute Genomics Platform"/>
            <consortium name="The Broad Institute Genome Sequencing Center for Infectious Disease"/>
            <person name="Wu L."/>
            <person name="Ma J."/>
        </authorList>
    </citation>
    <scope>NUCLEOTIDE SEQUENCE [LARGE SCALE GENOMIC DNA]</scope>
    <source>
        <strain evidence="4">KCTC 52231</strain>
    </source>
</reference>